<evidence type="ECO:0000256" key="3">
    <source>
        <dbReference type="ARBA" id="ARBA00022729"/>
    </source>
</evidence>
<comment type="subcellular location">
    <subcellularLocation>
        <location evidence="1">Cell envelope</location>
    </subcellularLocation>
</comment>
<dbReference type="GO" id="GO:0030246">
    <property type="term" value="F:carbohydrate binding"/>
    <property type="evidence" value="ECO:0007669"/>
    <property type="project" value="UniProtKB-ARBA"/>
</dbReference>
<accession>A0A9X3MQE3</accession>
<evidence type="ECO:0000259" key="4">
    <source>
        <dbReference type="Pfam" id="PF13407"/>
    </source>
</evidence>
<feature type="domain" description="Periplasmic binding protein" evidence="4">
    <location>
        <begin position="39"/>
        <end position="293"/>
    </location>
</feature>
<name>A0A9X3MQE3_9ACTN</name>
<dbReference type="InterPro" id="IPR025997">
    <property type="entry name" value="SBP_2_dom"/>
</dbReference>
<dbReference type="AlphaFoldDB" id="A0A9X3MQE3"/>
<dbReference type="Proteomes" id="UP001149140">
    <property type="component" value="Unassembled WGS sequence"/>
</dbReference>
<dbReference type="Gene3D" id="3.40.50.2300">
    <property type="match status" value="2"/>
</dbReference>
<dbReference type="EMBL" id="JAPDOD010000004">
    <property type="protein sequence ID" value="MDA0159937.1"/>
    <property type="molecule type" value="Genomic_DNA"/>
</dbReference>
<evidence type="ECO:0000313" key="6">
    <source>
        <dbReference type="Proteomes" id="UP001149140"/>
    </source>
</evidence>
<protein>
    <submittedName>
        <fullName evidence="5">Substrate-binding domain-containing protein</fullName>
    </submittedName>
</protein>
<comment type="caution">
    <text evidence="5">The sequence shown here is derived from an EMBL/GenBank/DDBJ whole genome shotgun (WGS) entry which is preliminary data.</text>
</comment>
<dbReference type="RefSeq" id="WP_270038708.1">
    <property type="nucleotide sequence ID" value="NZ_JAPDOD010000004.1"/>
</dbReference>
<evidence type="ECO:0000313" key="5">
    <source>
        <dbReference type="EMBL" id="MDA0159937.1"/>
    </source>
</evidence>
<gene>
    <name evidence="5" type="ORF">OM076_06670</name>
</gene>
<sequence>MGRTLGPNGERATPASALTLTPREVAAVRAGHHDAALVWHEDSDFTTAVTAGVRDAFRPLGIRVVAQTSAGFDPAKQKSDIETAMARRPDVMLTLPVDPVLTASAYRQAAREGTRIVLLSNVPRGMRPGRDYVGVVTDDLFDMGRRAADAIAAAAGDGGEVGYFFRDADSFVANQRDRAFLKTMTTTYPGIDVDVTQGIADPNTAQAQASGAIVRAPDLDAVYVTFSEPVGDGVLAALRAASNTRTKIVSLDLDEPLALDMARRGQTFALIADRAYDLGRAMATSAAYGLLGKPAPPFVVVPALTITRSNLVEGYRESLHRDPPASVLEALRG</sequence>
<keyword evidence="6" id="KW-1185">Reference proteome</keyword>
<dbReference type="PANTHER" id="PTHR46847">
    <property type="entry name" value="D-ALLOSE-BINDING PERIPLASMIC PROTEIN-RELATED"/>
    <property type="match status" value="1"/>
</dbReference>
<dbReference type="SUPFAM" id="SSF53822">
    <property type="entry name" value="Periplasmic binding protein-like I"/>
    <property type="match status" value="1"/>
</dbReference>
<proteinExistence type="inferred from homology"/>
<evidence type="ECO:0000256" key="1">
    <source>
        <dbReference type="ARBA" id="ARBA00004196"/>
    </source>
</evidence>
<comment type="similarity">
    <text evidence="2">Belongs to the bacterial solute-binding protein 2 family.</text>
</comment>
<keyword evidence="3" id="KW-0732">Signal</keyword>
<reference evidence="5" key="1">
    <citation type="submission" date="2022-10" db="EMBL/GenBank/DDBJ databases">
        <title>The WGS of Solirubrobacter ginsenosidimutans DSM 21036.</title>
        <authorList>
            <person name="Jiang Z."/>
        </authorList>
    </citation>
    <scope>NUCLEOTIDE SEQUENCE</scope>
    <source>
        <strain evidence="5">DSM 21036</strain>
    </source>
</reference>
<dbReference type="Pfam" id="PF13407">
    <property type="entry name" value="Peripla_BP_4"/>
    <property type="match status" value="1"/>
</dbReference>
<dbReference type="PANTHER" id="PTHR46847:SF1">
    <property type="entry name" value="D-ALLOSE-BINDING PERIPLASMIC PROTEIN-RELATED"/>
    <property type="match status" value="1"/>
</dbReference>
<organism evidence="5 6">
    <name type="scientific">Solirubrobacter ginsenosidimutans</name>
    <dbReference type="NCBI Taxonomy" id="490573"/>
    <lineage>
        <taxon>Bacteria</taxon>
        <taxon>Bacillati</taxon>
        <taxon>Actinomycetota</taxon>
        <taxon>Thermoleophilia</taxon>
        <taxon>Solirubrobacterales</taxon>
        <taxon>Solirubrobacteraceae</taxon>
        <taxon>Solirubrobacter</taxon>
    </lineage>
</organism>
<evidence type="ECO:0000256" key="2">
    <source>
        <dbReference type="ARBA" id="ARBA00007639"/>
    </source>
</evidence>
<dbReference type="GO" id="GO:0030313">
    <property type="term" value="C:cell envelope"/>
    <property type="evidence" value="ECO:0007669"/>
    <property type="project" value="UniProtKB-SubCell"/>
</dbReference>
<dbReference type="InterPro" id="IPR028082">
    <property type="entry name" value="Peripla_BP_I"/>
</dbReference>